<keyword evidence="2" id="KW-1185">Reference proteome</keyword>
<gene>
    <name evidence="1" type="ORF">RJ53_06870</name>
</gene>
<proteinExistence type="predicted"/>
<evidence type="ECO:0000313" key="1">
    <source>
        <dbReference type="EMBL" id="MBR1369231.1"/>
    </source>
</evidence>
<dbReference type="OrthoDB" id="103508at2157"/>
<dbReference type="SUPFAM" id="SSF109604">
    <property type="entry name" value="HD-domain/PDEase-like"/>
    <property type="match status" value="1"/>
</dbReference>
<dbReference type="AlphaFoldDB" id="A0A8J7W7R9"/>
<dbReference type="InterPro" id="IPR039967">
    <property type="entry name" value="MJ1020-like"/>
</dbReference>
<comment type="caution">
    <text evidence="1">The sequence shown here is derived from an EMBL/GenBank/DDBJ whole genome shotgun (WGS) entry which is preliminary data.</text>
</comment>
<accession>A0A8J7W7R9</accession>
<dbReference type="Proteomes" id="UP000730161">
    <property type="component" value="Unassembled WGS sequence"/>
</dbReference>
<dbReference type="RefSeq" id="WP_211530928.1">
    <property type="nucleotide sequence ID" value="NZ_JWHL01000010.1"/>
</dbReference>
<sequence>MDLEKNLEPPEAIRSLRMKMPASYADMEADAMKTVETILTPYPKARRIWDLLTRDEEVAAYWRMANFFTVRRLGMNDHGEVHAKIATASALTILSLLIDAGIQPDVVESGAGDQDDAAVVVLSAMLCHDFGNAVHREAHQDISVPIALPVLNRLLPGIYPEAGRRAEILSFILSAIYTHHAEPPALTKEAAIVCIGDSSDMTKGRGRMAFDAGSITIHTVSALSIEAVEIRPGCERPVEIRILMSNSAGIFQVQEVLGRKVAIGPLKEYVDVIAIVRAGDGEERILDGITMRDGRCLPFKKE</sequence>
<dbReference type="EMBL" id="JWHL01000010">
    <property type="protein sequence ID" value="MBR1369231.1"/>
    <property type="molecule type" value="Genomic_DNA"/>
</dbReference>
<name>A0A8J7W7R9_9EURY</name>
<protein>
    <recommendedName>
        <fullName evidence="3">Phosphohydrolase</fullName>
    </recommendedName>
</protein>
<reference evidence="1" key="1">
    <citation type="submission" date="2014-12" db="EMBL/GenBank/DDBJ databases">
        <authorList>
            <person name="Huang H.-H."/>
            <person name="Chen S.-C."/>
            <person name="Lai M.-C."/>
        </authorList>
    </citation>
    <scope>NUCLEOTIDE SEQUENCE</scope>
    <source>
        <strain evidence="1">K1F9705b</strain>
    </source>
</reference>
<evidence type="ECO:0008006" key="3">
    <source>
        <dbReference type="Google" id="ProtNLM"/>
    </source>
</evidence>
<organism evidence="1 2">
    <name type="scientific">Methanocalculus chunghsingensis</name>
    <dbReference type="NCBI Taxonomy" id="156457"/>
    <lineage>
        <taxon>Archaea</taxon>
        <taxon>Methanobacteriati</taxon>
        <taxon>Methanobacteriota</taxon>
        <taxon>Stenosarchaea group</taxon>
        <taxon>Methanomicrobia</taxon>
        <taxon>Methanomicrobiales</taxon>
        <taxon>Methanocalculaceae</taxon>
        <taxon>Methanocalculus</taxon>
    </lineage>
</organism>
<evidence type="ECO:0000313" key="2">
    <source>
        <dbReference type="Proteomes" id="UP000730161"/>
    </source>
</evidence>
<dbReference type="PANTHER" id="PTHR40517">
    <property type="entry name" value="METAL-DEPENDENT PHOSPHOHYDROLASE, HD SUPERFAMILY-RELATED"/>
    <property type="match status" value="1"/>
</dbReference>
<dbReference type="PANTHER" id="PTHR40517:SF1">
    <property type="entry name" value="METAL-DEPENDENT PHOSPHOHYDROLASE, HD SUPERFAMILY-RELATED"/>
    <property type="match status" value="1"/>
</dbReference>